<feature type="signal peptide" evidence="1">
    <location>
        <begin position="1"/>
        <end position="19"/>
    </location>
</feature>
<keyword evidence="3" id="KW-1185">Reference proteome</keyword>
<proteinExistence type="predicted"/>
<reference evidence="3" key="1">
    <citation type="journal article" date="2019" name="Int. J. Syst. Evol. Microbiol.">
        <title>The Global Catalogue of Microorganisms (GCM) 10K type strain sequencing project: providing services to taxonomists for standard genome sequencing and annotation.</title>
        <authorList>
            <consortium name="The Broad Institute Genomics Platform"/>
            <consortium name="The Broad Institute Genome Sequencing Center for Infectious Disease"/>
            <person name="Wu L."/>
            <person name="Ma J."/>
        </authorList>
    </citation>
    <scope>NUCLEOTIDE SEQUENCE [LARGE SCALE GENOMIC DNA]</scope>
    <source>
        <strain evidence="3">KCTC 42247</strain>
    </source>
</reference>
<evidence type="ECO:0000313" key="3">
    <source>
        <dbReference type="Proteomes" id="UP001597418"/>
    </source>
</evidence>
<keyword evidence="1" id="KW-0732">Signal</keyword>
<comment type="caution">
    <text evidence="2">The sequence shown here is derived from an EMBL/GenBank/DDBJ whole genome shotgun (WGS) entry which is preliminary data.</text>
</comment>
<feature type="chain" id="PRO_5046166009" evidence="1">
    <location>
        <begin position="20"/>
        <end position="117"/>
    </location>
</feature>
<dbReference type="RefSeq" id="WP_066751812.1">
    <property type="nucleotide sequence ID" value="NZ_JBHUMB010000014.1"/>
</dbReference>
<organism evidence="2 3">
    <name type="scientific">Sphingobacterium populi</name>
    <dbReference type="NCBI Taxonomy" id="1812824"/>
    <lineage>
        <taxon>Bacteria</taxon>
        <taxon>Pseudomonadati</taxon>
        <taxon>Bacteroidota</taxon>
        <taxon>Sphingobacteriia</taxon>
        <taxon>Sphingobacteriales</taxon>
        <taxon>Sphingobacteriaceae</taxon>
        <taxon>Sphingobacterium</taxon>
    </lineage>
</organism>
<evidence type="ECO:0000256" key="1">
    <source>
        <dbReference type="SAM" id="SignalP"/>
    </source>
</evidence>
<protein>
    <submittedName>
        <fullName evidence="2">Uncharacterized protein</fullName>
    </submittedName>
</protein>
<evidence type="ECO:0000313" key="2">
    <source>
        <dbReference type="EMBL" id="MFD2744442.1"/>
    </source>
</evidence>
<gene>
    <name evidence="2" type="ORF">ACFSQ6_13670</name>
</gene>
<dbReference type="EMBL" id="JBHUMB010000014">
    <property type="protein sequence ID" value="MFD2744442.1"/>
    <property type="molecule type" value="Genomic_DNA"/>
</dbReference>
<accession>A0ABW5UG41</accession>
<dbReference type="Proteomes" id="UP001597418">
    <property type="component" value="Unassembled WGS sequence"/>
</dbReference>
<dbReference type="PROSITE" id="PS51257">
    <property type="entry name" value="PROKAR_LIPOPROTEIN"/>
    <property type="match status" value="1"/>
</dbReference>
<sequence length="117" mass="12771">MKFSIILLVATTVFLTGTACGSKRMNNNDTVQAPSGMDASRNLVIYYDKDTGNEQLLEAVQTFGAEIVYLYDALSGVAISIPDDKPMEDAISYFENIAGVTSVDRDGMMSIQNQMDK</sequence>
<name>A0ABW5UG41_9SPHI</name>